<dbReference type="InterPro" id="IPR027022">
    <property type="entry name" value="ABC_permease_BceB-typ"/>
</dbReference>
<comment type="subcellular location">
    <subcellularLocation>
        <location evidence="1 6">Cell membrane</location>
        <topology evidence="1 6">Multi-pass membrane protein</topology>
    </subcellularLocation>
</comment>
<keyword evidence="5 6" id="KW-0472">Membrane</keyword>
<feature type="transmembrane region" description="Helical" evidence="6">
    <location>
        <begin position="290"/>
        <end position="312"/>
    </location>
</feature>
<dbReference type="PIRSF" id="PIRSF018968">
    <property type="entry name" value="ABC_permease_BceB"/>
    <property type="match status" value="1"/>
</dbReference>
<feature type="domain" description="ABC3 transporter permease C-terminal" evidence="7">
    <location>
        <begin position="62"/>
        <end position="179"/>
    </location>
</feature>
<dbReference type="PANTHER" id="PTHR46795:SF3">
    <property type="entry name" value="ABC TRANSPORTER PERMEASE"/>
    <property type="match status" value="1"/>
</dbReference>
<evidence type="ECO:0000259" key="7">
    <source>
        <dbReference type="Pfam" id="PF02687"/>
    </source>
</evidence>
<keyword evidence="4 6" id="KW-1133">Transmembrane helix</keyword>
<name>A0ABV2GD42_9BACL</name>
<comment type="caution">
    <text evidence="8">The sequence shown here is derived from an EMBL/GenBank/DDBJ whole genome shotgun (WGS) entry which is preliminary data.</text>
</comment>
<feature type="transmembrane region" description="Helical" evidence="6">
    <location>
        <begin position="110"/>
        <end position="132"/>
    </location>
</feature>
<feature type="transmembrane region" description="Helical" evidence="6">
    <location>
        <begin position="232"/>
        <end position="257"/>
    </location>
</feature>
<gene>
    <name evidence="8" type="ORF">ABID49_002106</name>
</gene>
<feature type="transmembrane region" description="Helical" evidence="6">
    <location>
        <begin position="586"/>
        <end position="608"/>
    </location>
</feature>
<feature type="transmembrane region" description="Helical" evidence="6">
    <location>
        <begin position="200"/>
        <end position="220"/>
    </location>
</feature>
<evidence type="ECO:0000313" key="8">
    <source>
        <dbReference type="EMBL" id="MET3576191.1"/>
    </source>
</evidence>
<feature type="transmembrane region" description="Helical" evidence="6">
    <location>
        <begin position="18"/>
        <end position="38"/>
    </location>
</feature>
<dbReference type="Pfam" id="PF02687">
    <property type="entry name" value="FtsX"/>
    <property type="match status" value="2"/>
</dbReference>
<feature type="domain" description="ABC3 transporter permease C-terminal" evidence="7">
    <location>
        <begin position="536"/>
        <end position="642"/>
    </location>
</feature>
<evidence type="ECO:0000256" key="1">
    <source>
        <dbReference type="ARBA" id="ARBA00004651"/>
    </source>
</evidence>
<keyword evidence="3 6" id="KW-0812">Transmembrane</keyword>
<protein>
    <submittedName>
        <fullName evidence="8">Bacitracin transport system permease protein</fullName>
    </submittedName>
</protein>
<evidence type="ECO:0000256" key="3">
    <source>
        <dbReference type="ARBA" id="ARBA00022692"/>
    </source>
</evidence>
<dbReference type="InterPro" id="IPR003838">
    <property type="entry name" value="ABC3_permease_C"/>
</dbReference>
<keyword evidence="2 6" id="KW-1003">Cell membrane</keyword>
<evidence type="ECO:0000256" key="6">
    <source>
        <dbReference type="PIRNR" id="PIRNR018968"/>
    </source>
</evidence>
<organism evidence="8 9">
    <name type="scientific">Bhargavaea ullalensis</name>
    <dbReference type="NCBI Taxonomy" id="1265685"/>
    <lineage>
        <taxon>Bacteria</taxon>
        <taxon>Bacillati</taxon>
        <taxon>Bacillota</taxon>
        <taxon>Bacilli</taxon>
        <taxon>Bacillales</taxon>
        <taxon>Caryophanaceae</taxon>
        <taxon>Bhargavaea</taxon>
    </lineage>
</organism>
<evidence type="ECO:0000256" key="2">
    <source>
        <dbReference type="ARBA" id="ARBA00022475"/>
    </source>
</evidence>
<keyword evidence="9" id="KW-1185">Reference proteome</keyword>
<dbReference type="RefSeq" id="WP_354198016.1">
    <property type="nucleotide sequence ID" value="NZ_JBEPLW010000017.1"/>
</dbReference>
<accession>A0ABV2GD42</accession>
<dbReference type="InterPro" id="IPR052536">
    <property type="entry name" value="ABC-4_Integral_Memb_Prot"/>
</dbReference>
<evidence type="ECO:0000256" key="5">
    <source>
        <dbReference type="ARBA" id="ARBA00023136"/>
    </source>
</evidence>
<feature type="transmembrane region" description="Helical" evidence="6">
    <location>
        <begin position="152"/>
        <end position="174"/>
    </location>
</feature>
<dbReference type="PANTHER" id="PTHR46795">
    <property type="entry name" value="ABC TRANSPORTER PERMEASE-RELATED-RELATED"/>
    <property type="match status" value="1"/>
</dbReference>
<proteinExistence type="inferred from homology"/>
<evidence type="ECO:0000256" key="4">
    <source>
        <dbReference type="ARBA" id="ARBA00022989"/>
    </source>
</evidence>
<feature type="transmembrane region" description="Helical" evidence="6">
    <location>
        <begin position="620"/>
        <end position="642"/>
    </location>
</feature>
<feature type="transmembrane region" description="Helical" evidence="6">
    <location>
        <begin position="58"/>
        <end position="76"/>
    </location>
</feature>
<keyword evidence="6" id="KW-0813">Transport</keyword>
<dbReference type="EMBL" id="JBEPLW010000017">
    <property type="protein sequence ID" value="MET3576191.1"/>
    <property type="molecule type" value="Genomic_DNA"/>
</dbReference>
<comment type="similarity">
    <text evidence="6">Belongs to the ABC-4 integral membrane protein family.</text>
</comment>
<feature type="transmembrane region" description="Helical" evidence="6">
    <location>
        <begin position="529"/>
        <end position="551"/>
    </location>
</feature>
<reference evidence="8 9" key="1">
    <citation type="submission" date="2024-06" db="EMBL/GenBank/DDBJ databases">
        <title>Genomic Encyclopedia of Type Strains, Phase IV (KMG-IV): sequencing the most valuable type-strain genomes for metagenomic binning, comparative biology and taxonomic classification.</title>
        <authorList>
            <person name="Goeker M."/>
        </authorList>
    </citation>
    <scope>NUCLEOTIDE SEQUENCE [LARGE SCALE GENOMIC DNA]</scope>
    <source>
        <strain evidence="8 9">DSM 26128</strain>
    </source>
</reference>
<dbReference type="Proteomes" id="UP001549099">
    <property type="component" value="Unassembled WGS sequence"/>
</dbReference>
<sequence length="650" mass="72769">MTLVDLVFRSMRKNIRHYYLYFFALIFGVTLFFIFSTLQFDGAVSGETDLSAKMTSGFKAATVLLFAILLIFVTYANDLFLTRRSREIGLYQLVGLTKRTVSRMLIIENVLLGAGAFIIGIGAGLLVSRLFLLLLLKLIGYEGTVSLSFSGAAFSQTAMLFAVLIVVTSFRMFIKVRRTKLIDLFNEDKKDEHPKQPKPVTSAILGIVGLAMMIFGYWFANSKYMLNAFLLLNMLMVLALVIVGTYLVFRVTIGWILTLYRRSRNGQIGLKGALSVAPLMHRMRANAKSLTVITTLSAMTLAMTGFAFSMYYSTGQEVRVGTPHDFMFTEREEANEPLPEELAGQFAKSLDDAGIPYNEQAITYVHTIGMFNGKHFPEILELEGRTVDVLVFDWDQLNASGLETEVPAKGEAVFHDSGLSWLLTDKTFPFDASLQSGDLKENFRVSEMGDRQVTSGYEGVTTEFVVKHDSYMKLKDAAPPESLHTVVGFNLKDKDDLKEASKLYQEINPGNTRLDYYLSYQDAISYSGIMIFITGFLGLAFLASTGSILYFKQMSEAEQEKRSYTTLRQLGFKTSEIMKGIRRKQAFVFGIPLLMGLAHSIFAIKSVSIFFTSGDIRTPVAIAMIVYSLIYLIFAVFTVGYYRKTVNDAL</sequence>
<evidence type="ECO:0000313" key="9">
    <source>
        <dbReference type="Proteomes" id="UP001549099"/>
    </source>
</evidence>